<dbReference type="EMBL" id="JABCIY010000342">
    <property type="protein sequence ID" value="KAF7185219.1"/>
    <property type="molecule type" value="Genomic_DNA"/>
</dbReference>
<dbReference type="Proteomes" id="UP000660729">
    <property type="component" value="Unassembled WGS sequence"/>
</dbReference>
<organism evidence="2 3">
    <name type="scientific">Pseudocercospora fuligena</name>
    <dbReference type="NCBI Taxonomy" id="685502"/>
    <lineage>
        <taxon>Eukaryota</taxon>
        <taxon>Fungi</taxon>
        <taxon>Dikarya</taxon>
        <taxon>Ascomycota</taxon>
        <taxon>Pezizomycotina</taxon>
        <taxon>Dothideomycetes</taxon>
        <taxon>Dothideomycetidae</taxon>
        <taxon>Mycosphaerellales</taxon>
        <taxon>Mycosphaerellaceae</taxon>
        <taxon>Pseudocercospora</taxon>
    </lineage>
</organism>
<feature type="region of interest" description="Disordered" evidence="1">
    <location>
        <begin position="326"/>
        <end position="357"/>
    </location>
</feature>
<evidence type="ECO:0000256" key="1">
    <source>
        <dbReference type="SAM" id="MobiDB-lite"/>
    </source>
</evidence>
<evidence type="ECO:0000313" key="3">
    <source>
        <dbReference type="Proteomes" id="UP000660729"/>
    </source>
</evidence>
<feature type="region of interest" description="Disordered" evidence="1">
    <location>
        <begin position="382"/>
        <end position="472"/>
    </location>
</feature>
<feature type="region of interest" description="Disordered" evidence="1">
    <location>
        <begin position="278"/>
        <end position="297"/>
    </location>
</feature>
<name>A0A8H6VEH8_9PEZI</name>
<reference evidence="2" key="1">
    <citation type="submission" date="2020-04" db="EMBL/GenBank/DDBJ databases">
        <title>Draft genome resource of the tomato pathogen Pseudocercospora fuligena.</title>
        <authorList>
            <person name="Zaccaron A."/>
        </authorList>
    </citation>
    <scope>NUCLEOTIDE SEQUENCE</scope>
    <source>
        <strain evidence="2">PF001</strain>
    </source>
</reference>
<dbReference type="AlphaFoldDB" id="A0A8H6VEH8"/>
<evidence type="ECO:0000313" key="2">
    <source>
        <dbReference type="EMBL" id="KAF7185219.1"/>
    </source>
</evidence>
<protein>
    <submittedName>
        <fullName evidence="2">Uncharacterized protein</fullName>
    </submittedName>
</protein>
<proteinExistence type="predicted"/>
<keyword evidence="3" id="KW-1185">Reference proteome</keyword>
<gene>
    <name evidence="2" type="ORF">HII31_13494</name>
</gene>
<sequence>MLVRTRSDLRTLESRIARAMDRLCRDVQGWADETMPLQANQWFFFNLIFCREKAQRTQIAREKVRDANKSWTLAMQKSNEVVRRQRLSGGSDPEELLHVQTCAANVKSAEQIFNNRREDLQFHILRQKETESSFLTNDGVKALTESGLRTPSSPVSSNEDMSYYIDGGGDDQQPIPEDPPRHPLLMRVETTRRELARGIQMLQKKIEAYSRGVANYSVIKSSGAKEAWDVDYKKRSKYDIETFREKMEKAIEKADIAYQKARKDALEAGILESELPLTPSGLAGEADEKTKKIVSRDSNASDLKGRVTWDDKRDRRRIRKWGRKVARGRVEKSSPESPARFPITSPARSIGSIGPPSPWENPNIRWIRRENETRRRLREQAGKLREKKRREVAREHLRNGGRQQELVKRDPWTDEMEDVQFGMAGEDSIYGGPDSEPDGGEGWRKATETTNPLRLPLYPSAADRRRRRRPQA</sequence>
<accession>A0A8H6VEH8</accession>
<feature type="compositionally biased region" description="Basic and acidic residues" evidence="1">
    <location>
        <begin position="286"/>
        <end position="295"/>
    </location>
</feature>
<comment type="caution">
    <text evidence="2">The sequence shown here is derived from an EMBL/GenBank/DDBJ whole genome shotgun (WGS) entry which is preliminary data.</text>
</comment>